<proteinExistence type="predicted"/>
<keyword evidence="3" id="KW-1185">Reference proteome</keyword>
<dbReference type="AlphaFoldDB" id="A0A8J5W262"/>
<name>A0A8J5W262_ZIZPA</name>
<dbReference type="EMBL" id="JAAALK010000283">
    <property type="protein sequence ID" value="KAG8069664.1"/>
    <property type="molecule type" value="Genomic_DNA"/>
</dbReference>
<feature type="region of interest" description="Disordered" evidence="1">
    <location>
        <begin position="1"/>
        <end position="21"/>
    </location>
</feature>
<gene>
    <name evidence="2" type="ORF">GUJ93_ZPchr0006g41874</name>
</gene>
<evidence type="ECO:0000313" key="3">
    <source>
        <dbReference type="Proteomes" id="UP000729402"/>
    </source>
</evidence>
<evidence type="ECO:0000313" key="2">
    <source>
        <dbReference type="EMBL" id="KAG8069664.1"/>
    </source>
</evidence>
<evidence type="ECO:0000256" key="1">
    <source>
        <dbReference type="SAM" id="MobiDB-lite"/>
    </source>
</evidence>
<dbReference type="Proteomes" id="UP000729402">
    <property type="component" value="Unassembled WGS sequence"/>
</dbReference>
<reference evidence="2" key="2">
    <citation type="submission" date="2021-02" db="EMBL/GenBank/DDBJ databases">
        <authorList>
            <person name="Kimball J.A."/>
            <person name="Haas M.W."/>
            <person name="Macchietto M."/>
            <person name="Kono T."/>
            <person name="Duquette J."/>
            <person name="Shao M."/>
        </authorList>
    </citation>
    <scope>NUCLEOTIDE SEQUENCE</scope>
    <source>
        <tissue evidence="2">Fresh leaf tissue</tissue>
    </source>
</reference>
<reference evidence="2" key="1">
    <citation type="journal article" date="2021" name="bioRxiv">
        <title>Whole Genome Assembly and Annotation of Northern Wild Rice, Zizania palustris L., Supports a Whole Genome Duplication in the Zizania Genus.</title>
        <authorList>
            <person name="Haas M."/>
            <person name="Kono T."/>
            <person name="Macchietto M."/>
            <person name="Millas R."/>
            <person name="McGilp L."/>
            <person name="Shao M."/>
            <person name="Duquette J."/>
            <person name="Hirsch C.N."/>
            <person name="Kimball J."/>
        </authorList>
    </citation>
    <scope>NUCLEOTIDE SEQUENCE</scope>
    <source>
        <tissue evidence="2">Fresh leaf tissue</tissue>
    </source>
</reference>
<comment type="caution">
    <text evidence="2">The sequence shown here is derived from an EMBL/GenBank/DDBJ whole genome shotgun (WGS) entry which is preliminary data.</text>
</comment>
<sequence length="143" mass="15619">MQRVTASSSHVPRCTTPQPSAQVEVNLSGEAATIAIELTAIGDGWGSHVLKGWPTCWTAPEAATALATAWLAMPVLVMEKAPLPPKHEYLYVMSLPAITLLTNEIGTIWITYTSQRKNMEEELGLQILFSFLALTTVHNMTIQ</sequence>
<protein>
    <submittedName>
        <fullName evidence="2">Uncharacterized protein</fullName>
    </submittedName>
</protein>
<organism evidence="2 3">
    <name type="scientific">Zizania palustris</name>
    <name type="common">Northern wild rice</name>
    <dbReference type="NCBI Taxonomy" id="103762"/>
    <lineage>
        <taxon>Eukaryota</taxon>
        <taxon>Viridiplantae</taxon>
        <taxon>Streptophyta</taxon>
        <taxon>Embryophyta</taxon>
        <taxon>Tracheophyta</taxon>
        <taxon>Spermatophyta</taxon>
        <taxon>Magnoliopsida</taxon>
        <taxon>Liliopsida</taxon>
        <taxon>Poales</taxon>
        <taxon>Poaceae</taxon>
        <taxon>BOP clade</taxon>
        <taxon>Oryzoideae</taxon>
        <taxon>Oryzeae</taxon>
        <taxon>Zizaniinae</taxon>
        <taxon>Zizania</taxon>
    </lineage>
</organism>
<accession>A0A8J5W262</accession>